<reference evidence="1 2" key="1">
    <citation type="submission" date="2019-03" db="EMBL/GenBank/DDBJ databases">
        <title>Genomic Encyclopedia of Type Strains, Phase IV (KMG-IV): sequencing the most valuable type-strain genomes for metagenomic binning, comparative biology and taxonomic classification.</title>
        <authorList>
            <person name="Goeker M."/>
        </authorList>
    </citation>
    <scope>NUCLEOTIDE SEQUENCE [LARGE SCALE GENOMIC DNA]</scope>
    <source>
        <strain evidence="1 2">DSM 18792</strain>
    </source>
</reference>
<comment type="caution">
    <text evidence="1">The sequence shown here is derived from an EMBL/GenBank/DDBJ whole genome shotgun (WGS) entry which is preliminary data.</text>
</comment>
<organism evidence="1 2">
    <name type="scientific">Mariniflexile fucanivorans</name>
    <dbReference type="NCBI Taxonomy" id="264023"/>
    <lineage>
        <taxon>Bacteria</taxon>
        <taxon>Pseudomonadati</taxon>
        <taxon>Bacteroidota</taxon>
        <taxon>Flavobacteriia</taxon>
        <taxon>Flavobacteriales</taxon>
        <taxon>Flavobacteriaceae</taxon>
        <taxon>Mariniflexile</taxon>
    </lineage>
</organism>
<proteinExistence type="predicted"/>
<accession>A0A4R1RIV2</accession>
<evidence type="ECO:0000313" key="1">
    <source>
        <dbReference type="EMBL" id="TCL66043.1"/>
    </source>
</evidence>
<dbReference type="AlphaFoldDB" id="A0A4R1RIV2"/>
<dbReference type="Proteomes" id="UP000295455">
    <property type="component" value="Unassembled WGS sequence"/>
</dbReference>
<gene>
    <name evidence="1" type="ORF">EV196_10471</name>
</gene>
<keyword evidence="2" id="KW-1185">Reference proteome</keyword>
<dbReference type="EMBL" id="SLUP01000004">
    <property type="protein sequence ID" value="TCL66043.1"/>
    <property type="molecule type" value="Genomic_DNA"/>
</dbReference>
<protein>
    <submittedName>
        <fullName evidence="1">Uncharacterized protein</fullName>
    </submittedName>
</protein>
<sequence>MIKNSWQNLLYPLLISFEDKLKHLSKLEENYLVYLNDT</sequence>
<name>A0A4R1RIV2_9FLAO</name>
<evidence type="ECO:0000313" key="2">
    <source>
        <dbReference type="Proteomes" id="UP000295455"/>
    </source>
</evidence>